<dbReference type="PANTHER" id="PTHR43563:SF1">
    <property type="entry name" value="AMINE OXIDASE [FLAVIN-CONTAINING] B"/>
    <property type="match status" value="1"/>
</dbReference>
<comment type="similarity">
    <text evidence="1">Belongs to the flavin monoamine oxidase family.</text>
</comment>
<dbReference type="EMBL" id="MLQL01000070">
    <property type="protein sequence ID" value="OQE11899.1"/>
    <property type="molecule type" value="Genomic_DNA"/>
</dbReference>
<name>A0A1V6SDR8_9EURO</name>
<dbReference type="InterPro" id="IPR002937">
    <property type="entry name" value="Amino_oxidase"/>
</dbReference>
<evidence type="ECO:0000256" key="4">
    <source>
        <dbReference type="SAM" id="SignalP"/>
    </source>
</evidence>
<dbReference type="Proteomes" id="UP000191342">
    <property type="component" value="Unassembled WGS sequence"/>
</dbReference>
<dbReference type="Gene3D" id="3.50.50.60">
    <property type="entry name" value="FAD/NAD(P)-binding domain"/>
    <property type="match status" value="1"/>
</dbReference>
<dbReference type="SUPFAM" id="SSF51905">
    <property type="entry name" value="FAD/NAD(P)-binding domain"/>
    <property type="match status" value="1"/>
</dbReference>
<gene>
    <name evidence="6" type="ORF">PENFLA_c070G08722</name>
</gene>
<protein>
    <recommendedName>
        <fullName evidence="2">monoamine oxidase</fullName>
        <ecNumber evidence="2">1.4.3.4</ecNumber>
    </recommendedName>
</protein>
<dbReference type="InterPro" id="IPR050703">
    <property type="entry name" value="Flavin_MAO"/>
</dbReference>
<dbReference type="OrthoDB" id="4365972at2759"/>
<evidence type="ECO:0000256" key="1">
    <source>
        <dbReference type="ARBA" id="ARBA00005995"/>
    </source>
</evidence>
<dbReference type="AlphaFoldDB" id="A0A1V6SDR8"/>
<dbReference type="InterPro" id="IPR036188">
    <property type="entry name" value="FAD/NAD-bd_sf"/>
</dbReference>
<comment type="catalytic activity">
    <reaction evidence="3">
        <text>a secondary aliphatic amine + O2 + H2O = a primary amine + an aldehyde + H2O2</text>
        <dbReference type="Rhea" id="RHEA:26414"/>
        <dbReference type="ChEBI" id="CHEBI:15377"/>
        <dbReference type="ChEBI" id="CHEBI:15379"/>
        <dbReference type="ChEBI" id="CHEBI:16240"/>
        <dbReference type="ChEBI" id="CHEBI:17478"/>
        <dbReference type="ChEBI" id="CHEBI:58855"/>
        <dbReference type="ChEBI" id="CHEBI:65296"/>
        <dbReference type="EC" id="1.4.3.4"/>
    </reaction>
</comment>
<comment type="caution">
    <text evidence="6">The sequence shown here is derived from an EMBL/GenBank/DDBJ whole genome shotgun (WGS) entry which is preliminary data.</text>
</comment>
<reference evidence="7" key="1">
    <citation type="journal article" date="2017" name="Nat. Microbiol.">
        <title>Global analysis of biosynthetic gene clusters reveals vast potential of secondary metabolite production in Penicillium species.</title>
        <authorList>
            <person name="Nielsen J.C."/>
            <person name="Grijseels S."/>
            <person name="Prigent S."/>
            <person name="Ji B."/>
            <person name="Dainat J."/>
            <person name="Nielsen K.F."/>
            <person name="Frisvad J.C."/>
            <person name="Workman M."/>
            <person name="Nielsen J."/>
        </authorList>
    </citation>
    <scope>NUCLEOTIDE SEQUENCE [LARGE SCALE GENOMIC DNA]</scope>
    <source>
        <strain evidence="7">IBT 14082</strain>
    </source>
</reference>
<dbReference type="STRING" id="254877.A0A1V6SDR8"/>
<evidence type="ECO:0000256" key="3">
    <source>
        <dbReference type="ARBA" id="ARBA00048448"/>
    </source>
</evidence>
<feature type="domain" description="Amine oxidase" evidence="5">
    <location>
        <begin position="44"/>
        <end position="117"/>
    </location>
</feature>
<keyword evidence="7" id="KW-1185">Reference proteome</keyword>
<proteinExistence type="inferred from homology"/>
<keyword evidence="4" id="KW-0732">Signal</keyword>
<evidence type="ECO:0000313" key="7">
    <source>
        <dbReference type="Proteomes" id="UP000191342"/>
    </source>
</evidence>
<feature type="chain" id="PRO_5012099271" description="monoamine oxidase" evidence="4">
    <location>
        <begin position="26"/>
        <end position="132"/>
    </location>
</feature>
<evidence type="ECO:0000313" key="6">
    <source>
        <dbReference type="EMBL" id="OQE11899.1"/>
    </source>
</evidence>
<dbReference type="Pfam" id="PF01593">
    <property type="entry name" value="Amino_oxidase"/>
    <property type="match status" value="1"/>
</dbReference>
<dbReference type="EC" id="1.4.3.4" evidence="2"/>
<feature type="signal peptide" evidence="4">
    <location>
        <begin position="1"/>
        <end position="25"/>
    </location>
</feature>
<sequence length="132" mass="13920">MRLILSRSSFSAMHLFLIAIPLCHALVAEPSIAEVDVAIIGGGLSGLSTAKELATANTSFVVLEARDRVGGRVLNANLAGKDVQELGGEYIGPTQKRVLALATELGLPTYKTYTEGNSTSTETARHAIIKIV</sequence>
<evidence type="ECO:0000259" key="5">
    <source>
        <dbReference type="Pfam" id="PF01593"/>
    </source>
</evidence>
<dbReference type="GO" id="GO:0097621">
    <property type="term" value="F:monoamine oxidase activity"/>
    <property type="evidence" value="ECO:0007669"/>
    <property type="project" value="UniProtKB-EC"/>
</dbReference>
<accession>A0A1V6SDR8</accession>
<organism evidence="6 7">
    <name type="scientific">Penicillium flavigenum</name>
    <dbReference type="NCBI Taxonomy" id="254877"/>
    <lineage>
        <taxon>Eukaryota</taxon>
        <taxon>Fungi</taxon>
        <taxon>Dikarya</taxon>
        <taxon>Ascomycota</taxon>
        <taxon>Pezizomycotina</taxon>
        <taxon>Eurotiomycetes</taxon>
        <taxon>Eurotiomycetidae</taxon>
        <taxon>Eurotiales</taxon>
        <taxon>Aspergillaceae</taxon>
        <taxon>Penicillium</taxon>
    </lineage>
</organism>
<dbReference type="PANTHER" id="PTHR43563">
    <property type="entry name" value="AMINE OXIDASE"/>
    <property type="match status" value="1"/>
</dbReference>
<evidence type="ECO:0000256" key="2">
    <source>
        <dbReference type="ARBA" id="ARBA00012804"/>
    </source>
</evidence>